<sequence>MKAEYAELVLLEQSLACAEGMSRPFSDRVGDVAEKTGGSILFDIRVDGDIQIQRMAAIEYGADGTVAIVMDKNGKLSSALVDEDNNHLVVELTAWNSLPMAEQVVVSYSGAAASLLAKLRKSGRFDRST</sequence>
<dbReference type="AlphaFoldDB" id="A0A3M9X0V6"/>
<name>A0A3M9X0V6_9HYPH</name>
<comment type="caution">
    <text evidence="1">The sequence shown here is derived from an EMBL/GenBank/DDBJ whole genome shotgun (WGS) entry which is preliminary data.</text>
</comment>
<dbReference type="EMBL" id="QKOD01000023">
    <property type="protein sequence ID" value="RNJ41188.1"/>
    <property type="molecule type" value="Genomic_DNA"/>
</dbReference>
<dbReference type="RefSeq" id="WP_123170545.1">
    <property type="nucleotide sequence ID" value="NZ_QKOD01000023.1"/>
</dbReference>
<protein>
    <submittedName>
        <fullName evidence="1">Uncharacterized protein</fullName>
    </submittedName>
</protein>
<gene>
    <name evidence="1" type="ORF">DNR46_35220</name>
</gene>
<evidence type="ECO:0000313" key="1">
    <source>
        <dbReference type="EMBL" id="RNJ41188.1"/>
    </source>
</evidence>
<organism evidence="1 2">
    <name type="scientific">Mesorhizobium japonicum</name>
    <dbReference type="NCBI Taxonomy" id="2066070"/>
    <lineage>
        <taxon>Bacteria</taxon>
        <taxon>Pseudomonadati</taxon>
        <taxon>Pseudomonadota</taxon>
        <taxon>Alphaproteobacteria</taxon>
        <taxon>Hyphomicrobiales</taxon>
        <taxon>Phyllobacteriaceae</taxon>
        <taxon>Mesorhizobium</taxon>
    </lineage>
</organism>
<accession>A0A3M9X0V6</accession>
<dbReference type="Proteomes" id="UP000275436">
    <property type="component" value="Unassembled WGS sequence"/>
</dbReference>
<evidence type="ECO:0000313" key="2">
    <source>
        <dbReference type="Proteomes" id="UP000275436"/>
    </source>
</evidence>
<proteinExistence type="predicted"/>
<reference evidence="1 2" key="1">
    <citation type="journal article" date="2018" name="Mol. Plant Microbe Interact.">
        <title>Taxonomically Different Co-Microsymbionts of a Relict Legume, Oxytropis popoviana, Have Complementary Sets of Symbiotic Genes and Together Increase the Efficiency of Plant Nodulation.</title>
        <authorList>
            <person name="Safronova V."/>
            <person name="Belimov A."/>
            <person name="Sazanova A."/>
            <person name="Chirak E."/>
            <person name="Verkhozina A."/>
            <person name="Kuznetsova I."/>
            <person name="Andronov E."/>
            <person name="Puhalsky J."/>
            <person name="Tikhonovich I."/>
        </authorList>
    </citation>
    <scope>NUCLEOTIDE SEQUENCE [LARGE SCALE GENOMIC DNA]</scope>
    <source>
        <strain evidence="1 2">Opo-235</strain>
    </source>
</reference>